<keyword evidence="1" id="KW-0472">Membrane</keyword>
<keyword evidence="1" id="KW-1133">Transmembrane helix</keyword>
<organism evidence="3 4">
    <name type="scientific">Streptomyces avermitilis</name>
    <dbReference type="NCBI Taxonomy" id="33903"/>
    <lineage>
        <taxon>Bacteria</taxon>
        <taxon>Bacillati</taxon>
        <taxon>Actinomycetota</taxon>
        <taxon>Actinomycetes</taxon>
        <taxon>Kitasatosporales</taxon>
        <taxon>Streptomycetaceae</taxon>
        <taxon>Streptomyces</taxon>
    </lineage>
</organism>
<dbReference type="RefSeq" id="WP_037651741.1">
    <property type="nucleotide sequence ID" value="NZ_BAABTN010000066.1"/>
</dbReference>
<evidence type="ECO:0000313" key="5">
    <source>
        <dbReference type="Proteomes" id="UP000302139"/>
    </source>
</evidence>
<dbReference type="Proteomes" id="UP000299211">
    <property type="component" value="Unassembled WGS sequence"/>
</dbReference>
<reference evidence="3 4" key="1">
    <citation type="submission" date="2019-04" db="EMBL/GenBank/DDBJ databases">
        <title>Draft genome sequences of Streptomyces avermitilis ATCC 31267.</title>
        <authorList>
            <person name="Komaki H."/>
            <person name="Tamura T."/>
            <person name="Hosoyama A."/>
        </authorList>
    </citation>
    <scope>NUCLEOTIDE SEQUENCE [LARGE SCALE GENOMIC DNA]</scope>
    <source>
        <strain evidence="3 4">ATCC 31267</strain>
    </source>
</reference>
<dbReference type="AlphaFoldDB" id="A0A4D4MGZ7"/>
<evidence type="ECO:0000313" key="2">
    <source>
        <dbReference type="EMBL" id="GDY68670.1"/>
    </source>
</evidence>
<reference evidence="2 5" key="2">
    <citation type="submission" date="2019-04" db="EMBL/GenBank/DDBJ databases">
        <title>Draft genome sequences of Streptomyces avermitilis NBRC 14893.</title>
        <authorList>
            <person name="Komaki H."/>
            <person name="Tamura T."/>
            <person name="Hosoyama A."/>
        </authorList>
    </citation>
    <scope>NUCLEOTIDE SEQUENCE [LARGE SCALE GENOMIC DNA]</scope>
    <source>
        <strain evidence="2 5">NBRC 14893</strain>
    </source>
</reference>
<dbReference type="EMBL" id="BJHY01000001">
    <property type="protein sequence ID" value="GDY70955.1"/>
    <property type="molecule type" value="Genomic_DNA"/>
</dbReference>
<feature type="transmembrane region" description="Helical" evidence="1">
    <location>
        <begin position="53"/>
        <end position="70"/>
    </location>
</feature>
<protein>
    <submittedName>
        <fullName evidence="3">Uncharacterized protein</fullName>
    </submittedName>
</protein>
<feature type="transmembrane region" description="Helical" evidence="1">
    <location>
        <begin position="28"/>
        <end position="47"/>
    </location>
</feature>
<name>A0A4D4MGZ7_STRAX</name>
<dbReference type="Proteomes" id="UP000302139">
    <property type="component" value="Unassembled WGS sequence"/>
</dbReference>
<keyword evidence="1" id="KW-0812">Transmembrane</keyword>
<evidence type="ECO:0000313" key="3">
    <source>
        <dbReference type="EMBL" id="GDY70955.1"/>
    </source>
</evidence>
<gene>
    <name evidence="2" type="ORF">SAV14893_080630</name>
    <name evidence="3" type="ORF">SAV31267_004400</name>
</gene>
<sequence length="730" mass="79650">MTRPPDDSATHADAANAFTRPTRRFHQFAFWAPILAPIVLALSIPLPDGQVQALWPRLGCAVTVSLHLLAEHRTAQRRILPVRHRARRSLNLRFLLAALVVVSPLGGLLGDAWAALPDATAVALPIVLAVLGAKISMREISWMLNSRRPLRWIVFFALRLPAKPLCSNGILVFLVAGFRRPETHLVLAAWAVGVISLLWWAHQVVIEHDLRGAVGDVLALGKVPDDVAREAVVHWAEQSATAPSGETDTALVIVLCSLGQAKVVGGPPFGVSPFLRDGRSDGDGADRLIALAQIALETIDETRRTSDGRAVADRPVLFARAMLQQALALRAQQLNRPEDAAAHYLASAREHEAARIPNMAGICRIWSYGALAVAFFAPRDALDGLAAVADDDRLLPLVRKLAATTGQLALDLREAREANDVDVAGLRSLLSGVDRGDHAADIRALRAEVPAGASRMAVVSVPKLFTQWLQMLEDLLAGETASPTLYQVDLLMKQAKRAFKNGHEEEARRLAQEVKDIARRTADLGVYRSACVLLMDLRLLHQQWSGLYREMWDLVKVAESARQQMIDPQRKSEATVIEQQWYANMVALLLEGWHSADWPPPDAEAQALELVERSRARALLDVLGETLTIPVASALEPLAREEQEALAELRELRTRLVSLGGAAASDAETLAAVRRAEERLRAIRNEIEATGPAGAEYIELRRGTPIDYGEIRALLREMGSGAGQSAPVSK</sequence>
<feature type="transmembrane region" description="Helical" evidence="1">
    <location>
        <begin position="153"/>
        <end position="178"/>
    </location>
</feature>
<evidence type="ECO:0000313" key="4">
    <source>
        <dbReference type="Proteomes" id="UP000299211"/>
    </source>
</evidence>
<feature type="transmembrane region" description="Helical" evidence="1">
    <location>
        <begin position="115"/>
        <end position="133"/>
    </location>
</feature>
<evidence type="ECO:0000256" key="1">
    <source>
        <dbReference type="SAM" id="Phobius"/>
    </source>
</evidence>
<feature type="transmembrane region" description="Helical" evidence="1">
    <location>
        <begin position="90"/>
        <end position="109"/>
    </location>
</feature>
<dbReference type="EMBL" id="BJHX01000001">
    <property type="protein sequence ID" value="GDY68670.1"/>
    <property type="molecule type" value="Genomic_DNA"/>
</dbReference>
<accession>A0A4D4MGZ7</accession>
<comment type="caution">
    <text evidence="3">The sequence shown here is derived from an EMBL/GenBank/DDBJ whole genome shotgun (WGS) entry which is preliminary data.</text>
</comment>
<proteinExistence type="predicted"/>